<keyword evidence="4 7" id="KW-0732">Signal</keyword>
<dbReference type="SMART" id="SM00079">
    <property type="entry name" value="PBPe"/>
    <property type="match status" value="1"/>
</dbReference>
<evidence type="ECO:0000256" key="6">
    <source>
        <dbReference type="RuleBase" id="RU003744"/>
    </source>
</evidence>
<evidence type="ECO:0000256" key="5">
    <source>
        <dbReference type="ARBA" id="ARBA00022764"/>
    </source>
</evidence>
<dbReference type="CDD" id="cd13703">
    <property type="entry name" value="PBP2_HisJ_LAO"/>
    <property type="match status" value="1"/>
</dbReference>
<comment type="similarity">
    <text evidence="2 6">Belongs to the bacterial solute-binding protein 3 family.</text>
</comment>
<dbReference type="InterPro" id="IPR001638">
    <property type="entry name" value="Solute-binding_3/MltF_N"/>
</dbReference>
<evidence type="ECO:0000313" key="10">
    <source>
        <dbReference type="EMBL" id="MEK8045167.1"/>
    </source>
</evidence>
<dbReference type="Pfam" id="PF00497">
    <property type="entry name" value="SBP_bac_3"/>
    <property type="match status" value="1"/>
</dbReference>
<gene>
    <name evidence="10" type="ORF">AACH00_02255</name>
</gene>
<evidence type="ECO:0000256" key="2">
    <source>
        <dbReference type="ARBA" id="ARBA00010333"/>
    </source>
</evidence>
<dbReference type="SUPFAM" id="SSF53850">
    <property type="entry name" value="Periplasmic binding protein-like II"/>
    <property type="match status" value="1"/>
</dbReference>
<name>A0ABU9C3H5_9BURK</name>
<protein>
    <submittedName>
        <fullName evidence="10">ABC transporter substrate-binding protein</fullName>
    </submittedName>
</protein>
<feature type="domain" description="Ionotropic glutamate receptor C-terminal" evidence="9">
    <location>
        <begin position="29"/>
        <end position="255"/>
    </location>
</feature>
<comment type="caution">
    <text evidence="10">The sequence shown here is derived from an EMBL/GenBank/DDBJ whole genome shotgun (WGS) entry which is preliminary data.</text>
</comment>
<dbReference type="PANTHER" id="PTHR35936">
    <property type="entry name" value="MEMBRANE-BOUND LYTIC MUREIN TRANSGLYCOSYLASE F"/>
    <property type="match status" value="1"/>
</dbReference>
<dbReference type="EMBL" id="JBBUTI010000001">
    <property type="protein sequence ID" value="MEK8045167.1"/>
    <property type="molecule type" value="Genomic_DNA"/>
</dbReference>
<evidence type="ECO:0000256" key="7">
    <source>
        <dbReference type="SAM" id="SignalP"/>
    </source>
</evidence>
<feature type="domain" description="Solute-binding protein family 3/N-terminal" evidence="8">
    <location>
        <begin position="29"/>
        <end position="256"/>
    </location>
</feature>
<feature type="signal peptide" evidence="7">
    <location>
        <begin position="1"/>
        <end position="23"/>
    </location>
</feature>
<sequence length="263" mass="28613">MTPLRTRIVATFALLLMAGSSLAQSTPSRLRIGVEGAYPPFSEVGPDGQLKGFEIDLARALCSQMQVECVLVQQDFDGMIPALNARKFDAVMASLSITDERKKAVAFSDKYYKTPNRMIVRSGANLTVSPAGLQGRKIGVQRASINDRYATDQFKASEIVRYAKQDEIYLDLVAGRLDATLVDAIAADTGFLKKPQGKGFAFAGPAYVDPAYFGSGVGVAVRKADTALQQRFNQAIAALRGNGTYKQLQARYFDFDIYGDTQP</sequence>
<dbReference type="Gene3D" id="3.40.190.10">
    <property type="entry name" value="Periplasmic binding protein-like II"/>
    <property type="match status" value="2"/>
</dbReference>
<evidence type="ECO:0000256" key="3">
    <source>
        <dbReference type="ARBA" id="ARBA00022448"/>
    </source>
</evidence>
<evidence type="ECO:0000259" key="9">
    <source>
        <dbReference type="SMART" id="SM00079"/>
    </source>
</evidence>
<dbReference type="InterPro" id="IPR018313">
    <property type="entry name" value="SBP_3_CS"/>
</dbReference>
<proteinExistence type="inferred from homology"/>
<dbReference type="SMART" id="SM00062">
    <property type="entry name" value="PBPb"/>
    <property type="match status" value="1"/>
</dbReference>
<comment type="subcellular location">
    <subcellularLocation>
        <location evidence="1">Periplasm</location>
    </subcellularLocation>
</comment>
<keyword evidence="5" id="KW-0574">Periplasm</keyword>
<dbReference type="Proteomes" id="UP001379945">
    <property type="component" value="Unassembled WGS sequence"/>
</dbReference>
<organism evidence="10 11">
    <name type="scientific">Ideonella margarita</name>
    <dbReference type="NCBI Taxonomy" id="2984191"/>
    <lineage>
        <taxon>Bacteria</taxon>
        <taxon>Pseudomonadati</taxon>
        <taxon>Pseudomonadota</taxon>
        <taxon>Betaproteobacteria</taxon>
        <taxon>Burkholderiales</taxon>
        <taxon>Sphaerotilaceae</taxon>
        <taxon>Ideonella</taxon>
    </lineage>
</organism>
<evidence type="ECO:0000313" key="11">
    <source>
        <dbReference type="Proteomes" id="UP001379945"/>
    </source>
</evidence>
<dbReference type="PANTHER" id="PTHR35936:SF17">
    <property type="entry name" value="ARGININE-BINDING EXTRACELLULAR PROTEIN ARTP"/>
    <property type="match status" value="1"/>
</dbReference>
<evidence type="ECO:0000259" key="8">
    <source>
        <dbReference type="SMART" id="SM00062"/>
    </source>
</evidence>
<dbReference type="RefSeq" id="WP_341397312.1">
    <property type="nucleotide sequence ID" value="NZ_JBBUTI010000001.1"/>
</dbReference>
<dbReference type="NCBIfam" id="TIGR01096">
    <property type="entry name" value="3A0103s03R"/>
    <property type="match status" value="1"/>
</dbReference>
<evidence type="ECO:0000256" key="1">
    <source>
        <dbReference type="ARBA" id="ARBA00004418"/>
    </source>
</evidence>
<feature type="chain" id="PRO_5047457040" evidence="7">
    <location>
        <begin position="24"/>
        <end position="263"/>
    </location>
</feature>
<dbReference type="InterPro" id="IPR001320">
    <property type="entry name" value="Iontro_rcpt_C"/>
</dbReference>
<accession>A0ABU9C3H5</accession>
<dbReference type="InterPro" id="IPR005768">
    <property type="entry name" value="Lys_Arg_Orn-bd"/>
</dbReference>
<keyword evidence="3" id="KW-0813">Transport</keyword>
<evidence type="ECO:0000256" key="4">
    <source>
        <dbReference type="ARBA" id="ARBA00022729"/>
    </source>
</evidence>
<reference evidence="10 11" key="1">
    <citation type="submission" date="2024-04" db="EMBL/GenBank/DDBJ databases">
        <title>Novel species of the genus Ideonella isolated from streams.</title>
        <authorList>
            <person name="Lu H."/>
        </authorList>
    </citation>
    <scope>NUCLEOTIDE SEQUENCE [LARGE SCALE GENOMIC DNA]</scope>
    <source>
        <strain evidence="10 11">LYT19W</strain>
    </source>
</reference>
<keyword evidence="11" id="KW-1185">Reference proteome</keyword>
<dbReference type="PROSITE" id="PS01039">
    <property type="entry name" value="SBP_BACTERIAL_3"/>
    <property type="match status" value="1"/>
</dbReference>